<organism evidence="2 3">
    <name type="scientific">Roseinatronobacter alkalisoli</name>
    <dbReference type="NCBI Taxonomy" id="3028235"/>
    <lineage>
        <taxon>Bacteria</taxon>
        <taxon>Pseudomonadati</taxon>
        <taxon>Pseudomonadota</taxon>
        <taxon>Alphaproteobacteria</taxon>
        <taxon>Rhodobacterales</taxon>
        <taxon>Paracoccaceae</taxon>
        <taxon>Roseinatronobacter</taxon>
    </lineage>
</organism>
<sequence>MNTPPSIYIGNEEITLNFKDAYEDDVIQGIQRFIDAVPELDVGQSFFWGMWPVKLVSQNNRVTLLAYDFVRQEYTKYIDQAIALWREQSNVCASQDLSWFSVKLDEQIFFTPNAFRSPMLSTTEGVRDKPDTESSSGWFVYTAADRENNLAFQSASLGEVLQQYNLNILRFLGLPIGWMFNIEMNGTSHVWKDDLSATSLN</sequence>
<evidence type="ECO:0000313" key="2">
    <source>
        <dbReference type="EMBL" id="MDD7973643.1"/>
    </source>
</evidence>
<name>A0ABT5TEW0_9RHOB</name>
<comment type="caution">
    <text evidence="2">The sequence shown here is derived from an EMBL/GenBank/DDBJ whole genome shotgun (WGS) entry which is preliminary data.</text>
</comment>
<reference evidence="2" key="1">
    <citation type="submission" date="2023-02" db="EMBL/GenBank/DDBJ databases">
        <title>Description of Roseinatronobacter alkalisoli sp. nov., an alkaliphilic bacerium isolated from soda soil.</title>
        <authorList>
            <person name="Wei W."/>
        </authorList>
    </citation>
    <scope>NUCLEOTIDE SEQUENCE</scope>
    <source>
        <strain evidence="2">HJB301</strain>
    </source>
</reference>
<proteinExistence type="predicted"/>
<keyword evidence="3" id="KW-1185">Reference proteome</keyword>
<dbReference type="Pfam" id="PF24719">
    <property type="entry name" value="Imm33-like"/>
    <property type="match status" value="1"/>
</dbReference>
<dbReference type="EMBL" id="JAQZSM010000044">
    <property type="protein sequence ID" value="MDD7973643.1"/>
    <property type="molecule type" value="Genomic_DNA"/>
</dbReference>
<dbReference type="RefSeq" id="WP_274354309.1">
    <property type="nucleotide sequence ID" value="NZ_JAQZSM010000044.1"/>
</dbReference>
<protein>
    <recommendedName>
        <fullName evidence="1">Imm33-like domain-containing protein</fullName>
    </recommendedName>
</protein>
<evidence type="ECO:0000313" key="3">
    <source>
        <dbReference type="Proteomes" id="UP001431784"/>
    </source>
</evidence>
<accession>A0ABT5TEW0</accession>
<feature type="domain" description="Imm33-like" evidence="1">
    <location>
        <begin position="87"/>
        <end position="193"/>
    </location>
</feature>
<evidence type="ECO:0000259" key="1">
    <source>
        <dbReference type="Pfam" id="PF24719"/>
    </source>
</evidence>
<gene>
    <name evidence="2" type="ORF">PUT78_21520</name>
</gene>
<dbReference type="InterPro" id="IPR056509">
    <property type="entry name" value="Imm33-like"/>
</dbReference>
<dbReference type="Proteomes" id="UP001431784">
    <property type="component" value="Unassembled WGS sequence"/>
</dbReference>